<keyword evidence="3" id="KW-1185">Reference proteome</keyword>
<keyword evidence="1" id="KW-0472">Membrane</keyword>
<feature type="transmembrane region" description="Helical" evidence="1">
    <location>
        <begin position="12"/>
        <end position="31"/>
    </location>
</feature>
<dbReference type="PANTHER" id="PTHR35792:SF2">
    <property type="entry name" value="GENERAL STRESS PROTEIN"/>
    <property type="match status" value="1"/>
</dbReference>
<keyword evidence="1" id="KW-0812">Transmembrane</keyword>
<evidence type="ECO:0000313" key="3">
    <source>
        <dbReference type="Proteomes" id="UP000325292"/>
    </source>
</evidence>
<gene>
    <name evidence="2" type="ORF">BXT84_02780</name>
</gene>
<proteinExistence type="predicted"/>
<dbReference type="InterPro" id="IPR024623">
    <property type="entry name" value="YtxH"/>
</dbReference>
<dbReference type="Pfam" id="PF12732">
    <property type="entry name" value="YtxH"/>
    <property type="match status" value="1"/>
</dbReference>
<reference evidence="2 3" key="1">
    <citation type="journal article" date="2019" name="Sci. Rep.">
        <title>Sulfobacillus thermotolerans: new insights into resistance and metabolic capacities of acidophilic chemolithotrophs.</title>
        <authorList>
            <person name="Panyushkina A.E."/>
            <person name="Babenko V.V."/>
            <person name="Nikitina A.S."/>
            <person name="Selezneva O.V."/>
            <person name="Tsaplina I.A."/>
            <person name="Letarova M.A."/>
            <person name="Kostryukova E.S."/>
            <person name="Letarov A.V."/>
        </authorList>
    </citation>
    <scope>NUCLEOTIDE SEQUENCE [LARGE SCALE GENOMIC DNA]</scope>
    <source>
        <strain evidence="2 3">Kr1</strain>
    </source>
</reference>
<evidence type="ECO:0000313" key="2">
    <source>
        <dbReference type="EMBL" id="AUW93007.1"/>
    </source>
</evidence>
<sequence>MNDRSWDRLSGLIIGAAIGVVAGILLAPSAGEDTRGTIKQKTQDSLGQLQNSVRDIRDSLTQKSQTLFKKAVTEIPLDDADLADTDSHEDQGA</sequence>
<dbReference type="PANTHER" id="PTHR35792">
    <property type="entry name" value="GENERAL STRESS PROTEIN"/>
    <property type="match status" value="1"/>
</dbReference>
<dbReference type="EMBL" id="CP019454">
    <property type="protein sequence ID" value="AUW93007.1"/>
    <property type="molecule type" value="Genomic_DNA"/>
</dbReference>
<dbReference type="InterPro" id="IPR052928">
    <property type="entry name" value="Desiccation-related_membrane"/>
</dbReference>
<organism evidence="2 3">
    <name type="scientific">Sulfobacillus thermotolerans</name>
    <dbReference type="NCBI Taxonomy" id="338644"/>
    <lineage>
        <taxon>Bacteria</taxon>
        <taxon>Bacillati</taxon>
        <taxon>Bacillota</taxon>
        <taxon>Clostridia</taxon>
        <taxon>Eubacteriales</taxon>
        <taxon>Clostridiales Family XVII. Incertae Sedis</taxon>
        <taxon>Sulfobacillus</taxon>
    </lineage>
</organism>
<dbReference type="Proteomes" id="UP000325292">
    <property type="component" value="Chromosome"/>
</dbReference>
<protein>
    <recommendedName>
        <fullName evidence="4">YtxH domain-containing protein</fullName>
    </recommendedName>
</protein>
<dbReference type="RefSeq" id="WP_103374927.1">
    <property type="nucleotide sequence ID" value="NZ_CP133983.1"/>
</dbReference>
<evidence type="ECO:0000256" key="1">
    <source>
        <dbReference type="SAM" id="Phobius"/>
    </source>
</evidence>
<keyword evidence="1" id="KW-1133">Transmembrane helix</keyword>
<accession>A0ABN5GWW4</accession>
<name>A0ABN5GWW4_9FIRM</name>
<evidence type="ECO:0008006" key="4">
    <source>
        <dbReference type="Google" id="ProtNLM"/>
    </source>
</evidence>